<evidence type="ECO:0000313" key="12">
    <source>
        <dbReference type="EMBL" id="AHF08580.1"/>
    </source>
</evidence>
<accession>W0ECG9</accession>
<dbReference type="PANTHER" id="PTHR30194">
    <property type="entry name" value="CROSSOVER JUNCTION ENDODEOXYRIBONUCLEASE RUVC"/>
    <property type="match status" value="1"/>
</dbReference>
<evidence type="ECO:0000256" key="5">
    <source>
        <dbReference type="ARBA" id="ARBA00022759"/>
    </source>
</evidence>
<evidence type="ECO:0000256" key="2">
    <source>
        <dbReference type="ARBA" id="ARBA00022490"/>
    </source>
</evidence>
<keyword evidence="2" id="KW-0963">Cytoplasm</keyword>
<dbReference type="STRING" id="871968.DESME_08990"/>
<dbReference type="GO" id="GO:0006281">
    <property type="term" value="P:DNA repair"/>
    <property type="evidence" value="ECO:0007669"/>
    <property type="project" value="UniProtKB-KW"/>
</dbReference>
<dbReference type="HOGENOM" id="CLU_1683735_0_0_9"/>
<dbReference type="OrthoDB" id="9870740at2"/>
<dbReference type="PANTHER" id="PTHR30194:SF3">
    <property type="entry name" value="CROSSOVER JUNCTION ENDODEOXYRIBONUCLEASE RUVC"/>
    <property type="match status" value="1"/>
</dbReference>
<keyword evidence="13" id="KW-1185">Reference proteome</keyword>
<organism evidence="12 13">
    <name type="scientific">Desulfitobacterium metallireducens DSM 15288</name>
    <dbReference type="NCBI Taxonomy" id="871968"/>
    <lineage>
        <taxon>Bacteria</taxon>
        <taxon>Bacillati</taxon>
        <taxon>Bacillota</taxon>
        <taxon>Clostridia</taxon>
        <taxon>Eubacteriales</taxon>
        <taxon>Desulfitobacteriaceae</taxon>
        <taxon>Desulfitobacterium</taxon>
    </lineage>
</organism>
<dbReference type="Proteomes" id="UP000010847">
    <property type="component" value="Chromosome"/>
</dbReference>
<evidence type="ECO:0000256" key="8">
    <source>
        <dbReference type="ARBA" id="ARBA00022842"/>
    </source>
</evidence>
<keyword evidence="8" id="KW-0460">Magnesium</keyword>
<dbReference type="GO" id="GO:0006310">
    <property type="term" value="P:DNA recombination"/>
    <property type="evidence" value="ECO:0007669"/>
    <property type="project" value="UniProtKB-KW"/>
</dbReference>
<evidence type="ECO:0000256" key="4">
    <source>
        <dbReference type="ARBA" id="ARBA00022723"/>
    </source>
</evidence>
<evidence type="ECO:0000256" key="6">
    <source>
        <dbReference type="ARBA" id="ARBA00022763"/>
    </source>
</evidence>
<evidence type="ECO:0000256" key="1">
    <source>
        <dbReference type="ARBA" id="ARBA00009518"/>
    </source>
</evidence>
<keyword evidence="11" id="KW-0234">DNA repair</keyword>
<dbReference type="eggNOG" id="ENOG50347C6">
    <property type="taxonomic scope" value="Bacteria"/>
</dbReference>
<name>W0ECG9_9FIRM</name>
<evidence type="ECO:0000256" key="9">
    <source>
        <dbReference type="ARBA" id="ARBA00023125"/>
    </source>
</evidence>
<dbReference type="AlphaFoldDB" id="W0ECG9"/>
<sequence length="156" mass="17933">MAKILCLDQATLKTGYSLFDDNKLITFGILEVDPAEKNIIERMKLMSDKITNLIESLSPDFIVFEDTQFQNNYKTYQQLSQFQGVIMLYLFQINISFCIVKPTEWKAACKIKGRKREEQKLNTIAFVKDKYGLDVSSDEADSIGIGEWAVNKIKGW</sequence>
<dbReference type="Gene3D" id="3.30.420.10">
    <property type="entry name" value="Ribonuclease H-like superfamily/Ribonuclease H"/>
    <property type="match status" value="1"/>
</dbReference>
<keyword evidence="10" id="KW-0233">DNA recombination</keyword>
<protein>
    <submittedName>
        <fullName evidence="12">Uncharacterized protein</fullName>
    </submittedName>
</protein>
<keyword evidence="5" id="KW-0255">Endonuclease</keyword>
<keyword evidence="9" id="KW-0238">DNA-binding</keyword>
<dbReference type="GO" id="GO:0046872">
    <property type="term" value="F:metal ion binding"/>
    <property type="evidence" value="ECO:0007669"/>
    <property type="project" value="UniProtKB-KW"/>
</dbReference>
<comment type="similarity">
    <text evidence="1">Belongs to the RuvC family.</text>
</comment>
<dbReference type="InterPro" id="IPR036397">
    <property type="entry name" value="RNaseH_sf"/>
</dbReference>
<evidence type="ECO:0000256" key="3">
    <source>
        <dbReference type="ARBA" id="ARBA00022722"/>
    </source>
</evidence>
<gene>
    <name evidence="12" type="ORF">DESME_08990</name>
</gene>
<dbReference type="KEGG" id="dmt:DESME_08990"/>
<evidence type="ECO:0000256" key="10">
    <source>
        <dbReference type="ARBA" id="ARBA00023172"/>
    </source>
</evidence>
<dbReference type="RefSeq" id="WP_006718819.1">
    <property type="nucleotide sequence ID" value="NZ_CP007032.1"/>
</dbReference>
<evidence type="ECO:0000313" key="13">
    <source>
        <dbReference type="Proteomes" id="UP000010847"/>
    </source>
</evidence>
<dbReference type="SUPFAM" id="SSF53098">
    <property type="entry name" value="Ribonuclease H-like"/>
    <property type="match status" value="1"/>
</dbReference>
<evidence type="ECO:0000256" key="7">
    <source>
        <dbReference type="ARBA" id="ARBA00022801"/>
    </source>
</evidence>
<proteinExistence type="inferred from homology"/>
<reference evidence="12 13" key="1">
    <citation type="submission" date="2013-12" db="EMBL/GenBank/DDBJ databases">
        <authorList>
            <consortium name="DOE Joint Genome Institute"/>
            <person name="Smidt H."/>
            <person name="Huntemann M."/>
            <person name="Han J."/>
            <person name="Chen A."/>
            <person name="Kyrpides N."/>
            <person name="Mavromatis K."/>
            <person name="Markowitz V."/>
            <person name="Palaniappan K."/>
            <person name="Ivanova N."/>
            <person name="Schaumberg A."/>
            <person name="Pati A."/>
            <person name="Liolios K."/>
            <person name="Nordberg H.P."/>
            <person name="Cantor M.N."/>
            <person name="Hua S.X."/>
            <person name="Woyke T."/>
        </authorList>
    </citation>
    <scope>NUCLEOTIDE SEQUENCE [LARGE SCALE GENOMIC DNA]</scope>
    <source>
        <strain evidence="13">DSM 15288</strain>
    </source>
</reference>
<dbReference type="InterPro" id="IPR012337">
    <property type="entry name" value="RNaseH-like_sf"/>
</dbReference>
<dbReference type="Pfam" id="PF02075">
    <property type="entry name" value="RuvC"/>
    <property type="match status" value="1"/>
</dbReference>
<dbReference type="GO" id="GO:0004520">
    <property type="term" value="F:DNA endonuclease activity"/>
    <property type="evidence" value="ECO:0007669"/>
    <property type="project" value="InterPro"/>
</dbReference>
<dbReference type="InterPro" id="IPR002176">
    <property type="entry name" value="X-over_junc_endoDNase_RuvC"/>
</dbReference>
<dbReference type="GO" id="GO:0016787">
    <property type="term" value="F:hydrolase activity"/>
    <property type="evidence" value="ECO:0007669"/>
    <property type="project" value="UniProtKB-KW"/>
</dbReference>
<evidence type="ECO:0000256" key="11">
    <source>
        <dbReference type="ARBA" id="ARBA00023204"/>
    </source>
</evidence>
<dbReference type="EMBL" id="CP007032">
    <property type="protein sequence ID" value="AHF08580.1"/>
    <property type="molecule type" value="Genomic_DNA"/>
</dbReference>
<dbReference type="GO" id="GO:0003677">
    <property type="term" value="F:DNA binding"/>
    <property type="evidence" value="ECO:0007669"/>
    <property type="project" value="UniProtKB-KW"/>
</dbReference>
<keyword evidence="4" id="KW-0479">Metal-binding</keyword>
<keyword evidence="3" id="KW-0540">Nuclease</keyword>
<keyword evidence="6" id="KW-0227">DNA damage</keyword>
<keyword evidence="7" id="KW-0378">Hydrolase</keyword>